<feature type="domain" description="HTH marR-type" evidence="1">
    <location>
        <begin position="22"/>
        <end position="154"/>
    </location>
</feature>
<dbReference type="RefSeq" id="WP_218390509.1">
    <property type="nucleotide sequence ID" value="NZ_JAHUZE010000001.1"/>
</dbReference>
<name>A0ABS6SXE0_9RHOB</name>
<evidence type="ECO:0000313" key="3">
    <source>
        <dbReference type="Proteomes" id="UP000756530"/>
    </source>
</evidence>
<dbReference type="InterPro" id="IPR039422">
    <property type="entry name" value="MarR/SlyA-like"/>
</dbReference>
<sequence>MALSTRIKGSPTAPRISDEALRPFVGYSIKRAMNVIRADLRDVLDPMDLRMITFSALTLIGDNPALSQAQLAAALSVERPNLVAVIDELYGRGLISREKVPTDRRTYALRLTTQGARLLARATEAVQAHEDKLLEGLDPDDLATLRRVLADIERNGTERS</sequence>
<dbReference type="PROSITE" id="PS50995">
    <property type="entry name" value="HTH_MARR_2"/>
    <property type="match status" value="1"/>
</dbReference>
<accession>A0ABS6SXE0</accession>
<dbReference type="PANTHER" id="PTHR33164">
    <property type="entry name" value="TRANSCRIPTIONAL REGULATOR, MARR FAMILY"/>
    <property type="match status" value="1"/>
</dbReference>
<dbReference type="EMBL" id="JAHUZE010000001">
    <property type="protein sequence ID" value="MBV7377633.1"/>
    <property type="molecule type" value="Genomic_DNA"/>
</dbReference>
<evidence type="ECO:0000313" key="2">
    <source>
        <dbReference type="EMBL" id="MBV7377633.1"/>
    </source>
</evidence>
<reference evidence="2 3" key="1">
    <citation type="submission" date="2021-05" db="EMBL/GenBank/DDBJ databases">
        <title>Culturable bacteria isolated from Daya Bay.</title>
        <authorList>
            <person name="Zheng W."/>
            <person name="Yu S."/>
            <person name="Huang Y."/>
        </authorList>
    </citation>
    <scope>NUCLEOTIDE SEQUENCE [LARGE SCALE GENOMIC DNA]</scope>
    <source>
        <strain evidence="2 3">DP4N28-5</strain>
    </source>
</reference>
<proteinExistence type="predicted"/>
<dbReference type="Pfam" id="PF01047">
    <property type="entry name" value="MarR"/>
    <property type="match status" value="1"/>
</dbReference>
<gene>
    <name evidence="2" type="ORF">KJP28_01765</name>
</gene>
<protein>
    <submittedName>
        <fullName evidence="2">MarR family transcriptional regulator</fullName>
    </submittedName>
</protein>
<dbReference type="InterPro" id="IPR000835">
    <property type="entry name" value="HTH_MarR-typ"/>
</dbReference>
<organism evidence="2 3">
    <name type="scientific">Maritimibacter dapengensis</name>
    <dbReference type="NCBI Taxonomy" id="2836868"/>
    <lineage>
        <taxon>Bacteria</taxon>
        <taxon>Pseudomonadati</taxon>
        <taxon>Pseudomonadota</taxon>
        <taxon>Alphaproteobacteria</taxon>
        <taxon>Rhodobacterales</taxon>
        <taxon>Roseobacteraceae</taxon>
        <taxon>Maritimibacter</taxon>
    </lineage>
</organism>
<evidence type="ECO:0000259" key="1">
    <source>
        <dbReference type="PROSITE" id="PS50995"/>
    </source>
</evidence>
<keyword evidence="3" id="KW-1185">Reference proteome</keyword>
<dbReference type="PANTHER" id="PTHR33164:SF43">
    <property type="entry name" value="HTH-TYPE TRANSCRIPTIONAL REPRESSOR YETL"/>
    <property type="match status" value="1"/>
</dbReference>
<dbReference type="Proteomes" id="UP000756530">
    <property type="component" value="Unassembled WGS sequence"/>
</dbReference>
<dbReference type="SMART" id="SM00347">
    <property type="entry name" value="HTH_MARR"/>
    <property type="match status" value="1"/>
</dbReference>
<comment type="caution">
    <text evidence="2">The sequence shown here is derived from an EMBL/GenBank/DDBJ whole genome shotgun (WGS) entry which is preliminary data.</text>
</comment>